<feature type="transmembrane region" description="Helical" evidence="11">
    <location>
        <begin position="644"/>
        <end position="663"/>
    </location>
</feature>
<dbReference type="EMBL" id="KN847523">
    <property type="protein sequence ID" value="KIV91683.1"/>
    <property type="molecule type" value="Genomic_DNA"/>
</dbReference>
<evidence type="ECO:0000313" key="14">
    <source>
        <dbReference type="Proteomes" id="UP000054302"/>
    </source>
</evidence>
<feature type="transmembrane region" description="Helical" evidence="11">
    <location>
        <begin position="501"/>
        <end position="523"/>
    </location>
</feature>
<dbReference type="FunFam" id="3.40.50.300:FF:000054">
    <property type="entry name" value="ABC multidrug transporter atrF"/>
    <property type="match status" value="1"/>
</dbReference>
<dbReference type="HOGENOM" id="CLU_000604_35_0_1"/>
<feature type="coiled-coil region" evidence="9">
    <location>
        <begin position="442"/>
        <end position="469"/>
    </location>
</feature>
<gene>
    <name evidence="13" type="ORF">PV10_06197</name>
</gene>
<dbReference type="SUPFAM" id="SSF52540">
    <property type="entry name" value="P-loop containing nucleoside triphosphate hydrolases"/>
    <property type="match status" value="2"/>
</dbReference>
<dbReference type="CDD" id="cd03233">
    <property type="entry name" value="ABCG_PDR_domain1"/>
    <property type="match status" value="1"/>
</dbReference>
<comment type="subcellular location">
    <subcellularLocation>
        <location evidence="1">Membrane</location>
        <topology evidence="1">Multi-pass membrane protein</topology>
    </subcellularLocation>
</comment>
<dbReference type="InterPro" id="IPR010929">
    <property type="entry name" value="PDR_CDR_ABC"/>
</dbReference>
<dbReference type="InterPro" id="IPR027417">
    <property type="entry name" value="P-loop_NTPase"/>
</dbReference>
<dbReference type="Pfam" id="PF06422">
    <property type="entry name" value="PDR_CDR"/>
    <property type="match status" value="1"/>
</dbReference>
<dbReference type="InterPro" id="IPR034001">
    <property type="entry name" value="ABCG_PDR_1"/>
</dbReference>
<feature type="transmembrane region" description="Helical" evidence="11">
    <location>
        <begin position="747"/>
        <end position="767"/>
    </location>
</feature>
<evidence type="ECO:0000256" key="6">
    <source>
        <dbReference type="ARBA" id="ARBA00022840"/>
    </source>
</evidence>
<dbReference type="VEuPathDB" id="FungiDB:PV10_06197"/>
<evidence type="ECO:0000256" key="8">
    <source>
        <dbReference type="ARBA" id="ARBA00023136"/>
    </source>
</evidence>
<dbReference type="GO" id="GO:0140359">
    <property type="term" value="F:ABC-type transporter activity"/>
    <property type="evidence" value="ECO:0007669"/>
    <property type="project" value="InterPro"/>
</dbReference>
<feature type="region of interest" description="Disordered" evidence="10">
    <location>
        <begin position="795"/>
        <end position="845"/>
    </location>
</feature>
<feature type="transmembrane region" description="Helical" evidence="11">
    <location>
        <begin position="1250"/>
        <end position="1281"/>
    </location>
</feature>
<evidence type="ECO:0000256" key="5">
    <source>
        <dbReference type="ARBA" id="ARBA00022741"/>
    </source>
</evidence>
<keyword evidence="7 11" id="KW-1133">Transmembrane helix</keyword>
<dbReference type="InterPro" id="IPR043926">
    <property type="entry name" value="ABCG_dom"/>
</dbReference>
<dbReference type="CDD" id="cd03232">
    <property type="entry name" value="ABCG_PDR_domain2"/>
    <property type="match status" value="1"/>
</dbReference>
<evidence type="ECO:0000256" key="1">
    <source>
        <dbReference type="ARBA" id="ARBA00004141"/>
    </source>
</evidence>
<evidence type="ECO:0000256" key="9">
    <source>
        <dbReference type="SAM" id="Coils"/>
    </source>
</evidence>
<feature type="transmembrane region" description="Helical" evidence="11">
    <location>
        <begin position="613"/>
        <end position="632"/>
    </location>
</feature>
<dbReference type="Pfam" id="PF19055">
    <property type="entry name" value="ABC2_membrane_7"/>
    <property type="match status" value="2"/>
</dbReference>
<feature type="domain" description="ABC transporter" evidence="12">
    <location>
        <begin position="851"/>
        <end position="1093"/>
    </location>
</feature>
<dbReference type="Pfam" id="PF01061">
    <property type="entry name" value="ABC2_membrane"/>
    <property type="match status" value="2"/>
</dbReference>
<dbReference type="PANTHER" id="PTHR19241">
    <property type="entry name" value="ATP-BINDING CASSETTE TRANSPORTER"/>
    <property type="match status" value="1"/>
</dbReference>
<dbReference type="Gene3D" id="3.40.50.300">
    <property type="entry name" value="P-loop containing nucleotide triphosphate hydrolases"/>
    <property type="match status" value="2"/>
</dbReference>
<dbReference type="GeneID" id="27324042"/>
<feature type="transmembrane region" description="Helical" evidence="11">
    <location>
        <begin position="1353"/>
        <end position="1372"/>
    </location>
</feature>
<feature type="transmembrane region" description="Helical" evidence="11">
    <location>
        <begin position="1211"/>
        <end position="1230"/>
    </location>
</feature>
<keyword evidence="9" id="KW-0175">Coiled coil</keyword>
<evidence type="ECO:0000313" key="13">
    <source>
        <dbReference type="EMBL" id="KIV91683.1"/>
    </source>
</evidence>
<evidence type="ECO:0000256" key="4">
    <source>
        <dbReference type="ARBA" id="ARBA00022692"/>
    </source>
</evidence>
<feature type="transmembrane region" description="Helical" evidence="11">
    <location>
        <begin position="1178"/>
        <end position="1199"/>
    </location>
</feature>
<feature type="domain" description="ABC transporter" evidence="12">
    <location>
        <begin position="141"/>
        <end position="392"/>
    </location>
</feature>
<reference evidence="13 14" key="1">
    <citation type="submission" date="2015-01" db="EMBL/GenBank/DDBJ databases">
        <title>The Genome Sequence of Exophiala mesophila CBS40295.</title>
        <authorList>
            <consortium name="The Broad Institute Genomics Platform"/>
            <person name="Cuomo C."/>
            <person name="de Hoog S."/>
            <person name="Gorbushina A."/>
            <person name="Stielow B."/>
            <person name="Teixiera M."/>
            <person name="Abouelleil A."/>
            <person name="Chapman S.B."/>
            <person name="Priest M."/>
            <person name="Young S.K."/>
            <person name="Wortman J."/>
            <person name="Nusbaum C."/>
            <person name="Birren B."/>
        </authorList>
    </citation>
    <scope>NUCLEOTIDE SEQUENCE [LARGE SCALE GENOMIC DNA]</scope>
    <source>
        <strain evidence="13 14">CBS 40295</strain>
    </source>
</reference>
<protein>
    <recommendedName>
        <fullName evidence="12">ABC transporter domain-containing protein</fullName>
    </recommendedName>
</protein>
<organism evidence="13 14">
    <name type="scientific">Exophiala mesophila</name>
    <name type="common">Black yeast-like fungus</name>
    <dbReference type="NCBI Taxonomy" id="212818"/>
    <lineage>
        <taxon>Eukaryota</taxon>
        <taxon>Fungi</taxon>
        <taxon>Dikarya</taxon>
        <taxon>Ascomycota</taxon>
        <taxon>Pezizomycotina</taxon>
        <taxon>Eurotiomycetes</taxon>
        <taxon>Chaetothyriomycetidae</taxon>
        <taxon>Chaetothyriales</taxon>
        <taxon>Herpotrichiellaceae</taxon>
        <taxon>Exophiala</taxon>
    </lineage>
</organism>
<dbReference type="InterPro" id="IPR034003">
    <property type="entry name" value="ABCG_PDR_2"/>
</dbReference>
<feature type="transmembrane region" description="Helical" evidence="11">
    <location>
        <begin position="1446"/>
        <end position="1467"/>
    </location>
</feature>
<proteinExistence type="inferred from homology"/>
<evidence type="ECO:0000256" key="7">
    <source>
        <dbReference type="ARBA" id="ARBA00022989"/>
    </source>
</evidence>
<dbReference type="InterPro" id="IPR003593">
    <property type="entry name" value="AAA+_ATPase"/>
</dbReference>
<feature type="transmembrane region" description="Helical" evidence="11">
    <location>
        <begin position="1293"/>
        <end position="1316"/>
    </location>
</feature>
<dbReference type="Pfam" id="PF00005">
    <property type="entry name" value="ABC_tran"/>
    <property type="match status" value="2"/>
</dbReference>
<comment type="similarity">
    <text evidence="2">Belongs to the ABC transporter superfamily. ABCG family. PDR (TC 3.A.1.205) subfamily.</text>
</comment>
<keyword evidence="5" id="KW-0547">Nucleotide-binding</keyword>
<dbReference type="OrthoDB" id="245989at2759"/>
<feature type="transmembrane region" description="Helical" evidence="11">
    <location>
        <begin position="579"/>
        <end position="601"/>
    </location>
</feature>
<keyword evidence="4 11" id="KW-0812">Transmembrane</keyword>
<keyword evidence="6" id="KW-0067">ATP-binding</keyword>
<keyword evidence="14" id="KW-1185">Reference proteome</keyword>
<dbReference type="InterPro" id="IPR017871">
    <property type="entry name" value="ABC_transporter-like_CS"/>
</dbReference>
<evidence type="ECO:0000256" key="10">
    <source>
        <dbReference type="SAM" id="MobiDB-lite"/>
    </source>
</evidence>
<dbReference type="RefSeq" id="XP_016223257.1">
    <property type="nucleotide sequence ID" value="XM_016370964.1"/>
</dbReference>
<dbReference type="STRING" id="212818.A0A0D1ZXU8"/>
<evidence type="ECO:0000259" key="12">
    <source>
        <dbReference type="PROSITE" id="PS50893"/>
    </source>
</evidence>
<name>A0A0D1ZXU8_EXOME</name>
<dbReference type="InterPro" id="IPR013525">
    <property type="entry name" value="ABC2_TM"/>
</dbReference>
<feature type="compositionally biased region" description="Basic and acidic residues" evidence="10">
    <location>
        <begin position="795"/>
        <end position="804"/>
    </location>
</feature>
<feature type="transmembrane region" description="Helical" evidence="11">
    <location>
        <begin position="535"/>
        <end position="558"/>
    </location>
</feature>
<dbReference type="PROSITE" id="PS00211">
    <property type="entry name" value="ABC_TRANSPORTER_1"/>
    <property type="match status" value="1"/>
</dbReference>
<sequence length="1518" mass="169938">MALQSSRRSSTEDDYREVFEAAMDDRIRDGIEEFSKRKKPKWHQKHLKTGNHDRELSRIATNLSNAVGISSRTLADIDPRLDPKNENFEFRFWASSFLRLLREDGIKRASVGFTFKNLSILGNGSSLAIQPTVASPFKALLRLPLQFKAPKRGPQTILHNLNGSVDQGEMLLVLGRPGSGCTTFLKSITGQLNGLTKSNDCVISYDGIAQDQFLKNFRGRAVYNQEDDEHFPHLTVEQTISFAAAAMTPQTRIQGVSREVHTKHMCEVMLRIFGLSHARHTKVGNDTIRGVSGGERKRVSIAEMALARSSIAVWDNSTRGLDSATALEFIRSMRTLSDLIGLTQAVAVYQASQSMYDLFDKTLVLYEGRQVYFGPSQSAKSYFERMGWYCPARQTTPDFLTSVTNPSERQIRHDHNKKVPLTAIEFEQYWQESDEYRTCMTANDRTEDVEQQEGRLQALREAHQQAQARHTRGQSPYLLSVYMQIRLCMKRSSQLLWNDRASTITLACGRIILALIVGSIYFGPADTTASLQSSGSVIFLATLLNALMAVTEIGALFAKRGILEKQSTFAFYHPFTDALAAFVIDIPVKFVISILFNVVYYFLAGLTPEASKFFIFVLFTFTCTVLMSAIFRSVGAACKAAPQAYAIAGIGILIMIIYTGFALQTTYMHPWFRWINYINPIAYVFEALLVNEVHGKEYLCATDNLVPPYASGSSNFACAFIGAEPNERVVSGDQWVNSAYGYSYSHLWRNLGISILYLVVFLVIYLATSEFKSYAEAGAQRLVFRSIESARLAAHPEDDVESKVGPRSSGDMRSGDLRPSSSTKSNNAEKEVSTPGEDQSKGQITTAGGTLTWHNLSLDIQLMGQRRRLLDGVSGMVLPGKLTCLMGVSGAGKTTLLDTLAQRQNTVGEVSGSIAVDGEALRPSFQRKTGYVQQQDLHMATSTVREALRFSALLRQPAHVSKDEKYAYVEEVMDLLNMQIFGDALVGRPGEGLNIEQRKLLTIGVELAARPTILFLDEPTSGLDSQSSWTIISILRKLADSGQAILATIHQPSAMLFEQFDSILLLAKGGRTTYFGPLGLDCQVVTTYFESHGARACSPQENPAEYILAVIANSSHDWPAIWKSSERCLELQRQVVGGTEKSHQQDNSDKDREYALSFFQQFRYVFLRVAQQYWRSPGYIYAKIQFGLLASLFIGFTFFLQNSSITGMQNIIFAIYMLNSIFSTIVNQIMSRFIPQRALFEVRESPSRMYSWLVFVLANVLIELPYHAFISVIVWACWYFPVFGLYQDSGDRAMMWAFCLQFMLYASTWAQMLIFCMPSTETAGTISNILFTMTLQFNGVLQPPNALPGFWIFMYRLSPFTYLIGGFAGIGLGDRQIQCAENELGIFDPPSGQTCGQYLAAYMENGAPGTLLNPTATVSCEYCPLRNADQFLAASWIYPSDAYRNLGILFAFIGFNVAATLGLYYIFRVRRFSIQGLRRTKPGKPEKSEEEEPKEGTKWSYLGFYVHLGWGILRNMVR</sequence>
<accession>A0A0D1ZXU8</accession>
<dbReference type="OMA" id="AFICYMI"/>
<evidence type="ECO:0000256" key="11">
    <source>
        <dbReference type="SAM" id="Phobius"/>
    </source>
</evidence>
<keyword evidence="3" id="KW-0813">Transport</keyword>
<dbReference type="InterPro" id="IPR029481">
    <property type="entry name" value="ABC_trans_N"/>
</dbReference>
<evidence type="ECO:0000256" key="3">
    <source>
        <dbReference type="ARBA" id="ARBA00022448"/>
    </source>
</evidence>
<dbReference type="PROSITE" id="PS50893">
    <property type="entry name" value="ABC_TRANSPORTER_2"/>
    <property type="match status" value="2"/>
</dbReference>
<evidence type="ECO:0000256" key="2">
    <source>
        <dbReference type="ARBA" id="ARBA00006012"/>
    </source>
</evidence>
<dbReference type="SMART" id="SM00382">
    <property type="entry name" value="AAA"/>
    <property type="match status" value="2"/>
</dbReference>
<dbReference type="Proteomes" id="UP000054302">
    <property type="component" value="Unassembled WGS sequence"/>
</dbReference>
<dbReference type="GO" id="GO:0016020">
    <property type="term" value="C:membrane"/>
    <property type="evidence" value="ECO:0007669"/>
    <property type="project" value="UniProtKB-SubCell"/>
</dbReference>
<dbReference type="GO" id="GO:0005524">
    <property type="term" value="F:ATP binding"/>
    <property type="evidence" value="ECO:0007669"/>
    <property type="project" value="UniProtKB-KW"/>
</dbReference>
<dbReference type="Pfam" id="PF14510">
    <property type="entry name" value="ABC_trans_N"/>
    <property type="match status" value="1"/>
</dbReference>
<dbReference type="GO" id="GO:0016887">
    <property type="term" value="F:ATP hydrolysis activity"/>
    <property type="evidence" value="ECO:0007669"/>
    <property type="project" value="InterPro"/>
</dbReference>
<keyword evidence="8 11" id="KW-0472">Membrane</keyword>
<dbReference type="InterPro" id="IPR003439">
    <property type="entry name" value="ABC_transporter-like_ATP-bd"/>
</dbReference>